<evidence type="ECO:0000259" key="1">
    <source>
        <dbReference type="Pfam" id="PF05099"/>
    </source>
</evidence>
<dbReference type="Proteomes" id="UP000237968">
    <property type="component" value="Unassembled WGS sequence"/>
</dbReference>
<dbReference type="Pfam" id="PF05099">
    <property type="entry name" value="TerB"/>
    <property type="match status" value="1"/>
</dbReference>
<dbReference type="Gene3D" id="1.10.3680.10">
    <property type="entry name" value="TerB-like"/>
    <property type="match status" value="1"/>
</dbReference>
<keyword evidence="3" id="KW-1185">Reference proteome</keyword>
<dbReference type="AlphaFoldDB" id="A0A2S9XBU1"/>
<dbReference type="InterPro" id="IPR007791">
    <property type="entry name" value="DjlA_N"/>
</dbReference>
<dbReference type="SUPFAM" id="SSF158682">
    <property type="entry name" value="TerB-like"/>
    <property type="match status" value="1"/>
</dbReference>
<gene>
    <name evidence="2" type="ORF">ENSA5_65310</name>
</gene>
<reference evidence="2 3" key="1">
    <citation type="submission" date="2018-03" db="EMBL/GenBank/DDBJ databases">
        <title>Draft Genome Sequences of the Obligatory Marine Myxobacteria Enhygromyxa salina SWB005.</title>
        <authorList>
            <person name="Poehlein A."/>
            <person name="Moghaddam J.A."/>
            <person name="Harms H."/>
            <person name="Alanjari M."/>
            <person name="Koenig G.M."/>
            <person name="Daniel R."/>
            <person name="Schaeberle T.F."/>
        </authorList>
    </citation>
    <scope>NUCLEOTIDE SEQUENCE [LARGE SCALE GENOMIC DNA]</scope>
    <source>
        <strain evidence="2 3">SWB005</strain>
    </source>
</reference>
<organism evidence="2 3">
    <name type="scientific">Enhygromyxa salina</name>
    <dbReference type="NCBI Taxonomy" id="215803"/>
    <lineage>
        <taxon>Bacteria</taxon>
        <taxon>Pseudomonadati</taxon>
        <taxon>Myxococcota</taxon>
        <taxon>Polyangia</taxon>
        <taxon>Nannocystales</taxon>
        <taxon>Nannocystaceae</taxon>
        <taxon>Enhygromyxa</taxon>
    </lineage>
</organism>
<evidence type="ECO:0000313" key="3">
    <source>
        <dbReference type="Proteomes" id="UP000237968"/>
    </source>
</evidence>
<protein>
    <submittedName>
        <fullName evidence="2">Tellurite resistance protein TerB</fullName>
    </submittedName>
</protein>
<feature type="domain" description="Co-chaperone DjlA N-terminal" evidence="1">
    <location>
        <begin position="10"/>
        <end position="113"/>
    </location>
</feature>
<dbReference type="OrthoDB" id="9833053at2"/>
<comment type="caution">
    <text evidence="2">The sequence shown here is derived from an EMBL/GenBank/DDBJ whole genome shotgun (WGS) entry which is preliminary data.</text>
</comment>
<dbReference type="InterPro" id="IPR029024">
    <property type="entry name" value="TerB-like"/>
</dbReference>
<sequence length="235" mass="26108">MTVSSETEWLLVACGLIAHADDVLDGNEVERLMAMVDDRIPEDAYADWLRIIGDKAELEARYAALPDPPEDQHRSLLEEAWAMAMVDGERNTKELVVLARIAERFGVEPMQLEFWREAWTSAEQEFSVRTAELAALALGGGETLFEDDHSPFLDLIERLPTTTEERERLGQLATSSPTDADALGRALAAMPKTRRQQAFTLVSQLVRYAVEAEPARERFVAIGRAAGLLNAADLL</sequence>
<proteinExistence type="predicted"/>
<dbReference type="CDD" id="cd07177">
    <property type="entry name" value="terB_like"/>
    <property type="match status" value="1"/>
</dbReference>
<dbReference type="RefSeq" id="WP_106395692.1">
    <property type="nucleotide sequence ID" value="NZ_PVNK01000283.1"/>
</dbReference>
<dbReference type="EMBL" id="PVNK01000283">
    <property type="protein sequence ID" value="PRP90334.1"/>
    <property type="molecule type" value="Genomic_DNA"/>
</dbReference>
<accession>A0A2S9XBU1</accession>
<evidence type="ECO:0000313" key="2">
    <source>
        <dbReference type="EMBL" id="PRP90334.1"/>
    </source>
</evidence>
<name>A0A2S9XBU1_9BACT</name>